<gene>
    <name evidence="1" type="ORF">J4N46_04790</name>
</gene>
<protein>
    <submittedName>
        <fullName evidence="1">Uncharacterized protein</fullName>
    </submittedName>
</protein>
<keyword evidence="2" id="KW-1185">Reference proteome</keyword>
<dbReference type="InterPro" id="IPR029063">
    <property type="entry name" value="SAM-dependent_MTases_sf"/>
</dbReference>
<sequence length="831" mass="96809">MYYNNIREEELKNKVAAEWFGNFDTTQIIGNIDFSVFPEKDNIFHSIPLLWAEAKKGDYDVVTMFVQLVLTIGKARTYTRMLPPAFLGAFDGCKFAFVPYSRIEDIFSINDFNWNVTPSDHQSKEFDLIKQRIEADLKQNAYIFNFEKDAKEIRFFISHNLANATDKAKQTINKNNFLSIYLRWLEVIKPIIDTDWEALKKNNILDCDFYLADLFVDDKGTETISDDTAIYENLFVLFENQGYKIPKKNLNNVLFDATVTIKDKTTYQNFWKLYKRPPHSDYHDYIIERRELLVPQDIRERKGAFFTPRQWVALSQQYLTDYLGENWQDEYYVWDCAAGTGNLLAGLTNKYHLFASTLDQADVNVMYERIQHGAILKEEHVFQFDFLNDEFIPKKQGGKLPDALFDIISNDEKRKKLVVYINPPYAEAGNAKQTVGTGKNKTGTSTDTVIHSRYIKEIGMAGRELFAQFLIRIYKEIPNCKIANFSKLKNLQGTAFEDFRKQFRAKLEKIFIVPADTFDNVSGKFPISFQIWDSEKKEDFKDIIVDMYDRKGHLFSEKKISAPKISITKWITEFPVNPKTPNIPTIGYTGNHGPDYQNNIKLSIESTQAISEKGTLENKSKYSIHKDTLIPLSIYFSVRLCIPAEWHNDRDQFLYPNDNWKQDKEFQGDCLTFTLFHGQNRISSKEGENHWIPFTEEEVDAPTLFSSHFMTDFIRGDIKPTSPPQEINLFMVVIAEPKEVYGSLFRFSNRAKAVFDAGRQLWKYYFRQPNADANASLYDIREYFQGRNNKGKMNNKSTDKTYNMLITQLREALSLLAKQIEPKVYEYGFLL</sequence>
<dbReference type="Gene3D" id="3.40.50.150">
    <property type="entry name" value="Vaccinia Virus protein VP39"/>
    <property type="match status" value="1"/>
</dbReference>
<reference evidence="1 2" key="1">
    <citation type="submission" date="2021-03" db="EMBL/GenBank/DDBJ databases">
        <title>Isolation and description of Capnocytophaga bilenii sp. nov., a novel Capnocytophaga species, isolated from a gingivitis subject.</title>
        <authorList>
            <person name="Antezack A."/>
            <person name="Monnet-Corti V."/>
            <person name="La Scola B."/>
        </authorList>
    </citation>
    <scope>NUCLEOTIDE SEQUENCE [LARGE SCALE GENOMIC DNA]</scope>
    <source>
        <strain evidence="1 2">Marseille-Q4570</strain>
    </source>
</reference>
<dbReference type="Proteomes" id="UP000681610">
    <property type="component" value="Unassembled WGS sequence"/>
</dbReference>
<organism evidence="1 2">
    <name type="scientific">Capnocytophaga bilenii</name>
    <dbReference type="NCBI Taxonomy" id="2819369"/>
    <lineage>
        <taxon>Bacteria</taxon>
        <taxon>Pseudomonadati</taxon>
        <taxon>Bacteroidota</taxon>
        <taxon>Flavobacteriia</taxon>
        <taxon>Flavobacteriales</taxon>
        <taxon>Flavobacteriaceae</taxon>
        <taxon>Capnocytophaga</taxon>
    </lineage>
</organism>
<evidence type="ECO:0000313" key="1">
    <source>
        <dbReference type="EMBL" id="MBO1883751.1"/>
    </source>
</evidence>
<dbReference type="SUPFAM" id="SSF53335">
    <property type="entry name" value="S-adenosyl-L-methionine-dependent methyltransferases"/>
    <property type="match status" value="1"/>
</dbReference>
<evidence type="ECO:0000313" key="2">
    <source>
        <dbReference type="Proteomes" id="UP000681610"/>
    </source>
</evidence>
<accession>A0ABS3PWN0</accession>
<proteinExistence type="predicted"/>
<comment type="caution">
    <text evidence="1">The sequence shown here is derived from an EMBL/GenBank/DDBJ whole genome shotgun (WGS) entry which is preliminary data.</text>
</comment>
<name>A0ABS3PWN0_9FLAO</name>
<dbReference type="RefSeq" id="WP_208058369.1">
    <property type="nucleotide sequence ID" value="NZ_JAGDYP010000003.1"/>
</dbReference>
<dbReference type="EMBL" id="JAGDYP010000003">
    <property type="protein sequence ID" value="MBO1883751.1"/>
    <property type="molecule type" value="Genomic_DNA"/>
</dbReference>